<evidence type="ECO:0000313" key="1">
    <source>
        <dbReference type="EMBL" id="MBT2989954.1"/>
    </source>
</evidence>
<accession>A0A944M9T0</accession>
<dbReference type="Proteomes" id="UP000770889">
    <property type="component" value="Unassembled WGS sequence"/>
</dbReference>
<organism evidence="1 2">
    <name type="scientific">Candidatus Thiodiazotropha taylori</name>
    <dbReference type="NCBI Taxonomy" id="2792791"/>
    <lineage>
        <taxon>Bacteria</taxon>
        <taxon>Pseudomonadati</taxon>
        <taxon>Pseudomonadota</taxon>
        <taxon>Gammaproteobacteria</taxon>
        <taxon>Chromatiales</taxon>
        <taxon>Sedimenticolaceae</taxon>
        <taxon>Candidatus Thiodiazotropha</taxon>
    </lineage>
</organism>
<dbReference type="EMBL" id="JAHHGM010000012">
    <property type="protein sequence ID" value="MBT2989954.1"/>
    <property type="molecule type" value="Genomic_DNA"/>
</dbReference>
<evidence type="ECO:0000313" key="2">
    <source>
        <dbReference type="Proteomes" id="UP000770889"/>
    </source>
</evidence>
<comment type="caution">
    <text evidence="1">The sequence shown here is derived from an EMBL/GenBank/DDBJ whole genome shotgun (WGS) entry which is preliminary data.</text>
</comment>
<dbReference type="AlphaFoldDB" id="A0A944M9T0"/>
<proteinExistence type="predicted"/>
<reference evidence="1 2" key="1">
    <citation type="submission" date="2021-05" db="EMBL/GenBank/DDBJ databases">
        <title>Genetic and Functional Diversity in Clade A Lucinid endosymbionts from the Bahamas.</title>
        <authorList>
            <person name="Giani N.M."/>
            <person name="Engel A.S."/>
            <person name="Campbell B.J."/>
        </authorList>
    </citation>
    <scope>NUCLEOTIDE SEQUENCE [LARGE SCALE GENOMIC DNA]</scope>
    <source>
        <strain evidence="1">LUC16012Gg_MoonRockCtena</strain>
    </source>
</reference>
<sequence length="231" mass="25714">MTFPRFEGNCPRNVSKDAKYSIRTGSSAQGHSGPVVALIYESEDDERWHAATDEHPELVNMVNAVKTSLGQPPNGAFYINEYKQVIVPVAGSSEYFLAGTYEPPLRFEFEGKVISGEAVDLEGNPISPGDTWIGPHPGIRYKLCAGGRDIEYSMFPRPNVEKRMKLSKAIGPERAQKVASGIMAVKGGAGGRFYVNEFLNVFAPLKEEWDTRYVYCGRVVLDEWFPKPHDH</sequence>
<protein>
    <submittedName>
        <fullName evidence="1">Uncharacterized protein</fullName>
    </submittedName>
</protein>
<gene>
    <name evidence="1" type="ORF">KME65_13450</name>
</gene>
<name>A0A944M9T0_9GAMM</name>